<protein>
    <submittedName>
        <fullName evidence="1">Uncharacterized protein</fullName>
    </submittedName>
</protein>
<sequence length="100" mass="11732">MHTIRLGADRRHLGHLPFPCIVGRKAECSYKNLSKFDFASCKVVLPPFLSLLFHKYNLHVFVECEQNKLCSYIRRLLTGVNQEDEQERKENEGIVWKANR</sequence>
<dbReference type="Proteomes" id="UP001396334">
    <property type="component" value="Unassembled WGS sequence"/>
</dbReference>
<comment type="caution">
    <text evidence="1">The sequence shown here is derived from an EMBL/GenBank/DDBJ whole genome shotgun (WGS) entry which is preliminary data.</text>
</comment>
<evidence type="ECO:0000313" key="1">
    <source>
        <dbReference type="EMBL" id="KAK9047111.1"/>
    </source>
</evidence>
<dbReference type="EMBL" id="JBBPBN010000001">
    <property type="protein sequence ID" value="KAK9047111.1"/>
    <property type="molecule type" value="Genomic_DNA"/>
</dbReference>
<keyword evidence="2" id="KW-1185">Reference proteome</keyword>
<gene>
    <name evidence="1" type="ORF">V6N11_052968</name>
</gene>
<evidence type="ECO:0000313" key="2">
    <source>
        <dbReference type="Proteomes" id="UP001396334"/>
    </source>
</evidence>
<reference evidence="1 2" key="1">
    <citation type="journal article" date="2024" name="G3 (Bethesda)">
        <title>Genome assembly of Hibiscus sabdariffa L. provides insights into metabolisms of medicinal natural products.</title>
        <authorList>
            <person name="Kim T."/>
        </authorList>
    </citation>
    <scope>NUCLEOTIDE SEQUENCE [LARGE SCALE GENOMIC DNA]</scope>
    <source>
        <strain evidence="1">TK-2024</strain>
        <tissue evidence="1">Old leaves</tissue>
    </source>
</reference>
<name>A0ABR2UBM6_9ROSI</name>
<accession>A0ABR2UBM6</accession>
<proteinExistence type="predicted"/>
<organism evidence="1 2">
    <name type="scientific">Hibiscus sabdariffa</name>
    <name type="common">roselle</name>
    <dbReference type="NCBI Taxonomy" id="183260"/>
    <lineage>
        <taxon>Eukaryota</taxon>
        <taxon>Viridiplantae</taxon>
        <taxon>Streptophyta</taxon>
        <taxon>Embryophyta</taxon>
        <taxon>Tracheophyta</taxon>
        <taxon>Spermatophyta</taxon>
        <taxon>Magnoliopsida</taxon>
        <taxon>eudicotyledons</taxon>
        <taxon>Gunneridae</taxon>
        <taxon>Pentapetalae</taxon>
        <taxon>rosids</taxon>
        <taxon>malvids</taxon>
        <taxon>Malvales</taxon>
        <taxon>Malvaceae</taxon>
        <taxon>Malvoideae</taxon>
        <taxon>Hibiscus</taxon>
    </lineage>
</organism>